<dbReference type="RefSeq" id="WP_058182938.1">
    <property type="nucleotide sequence ID" value="NZ_LMTZ01000001.1"/>
</dbReference>
<evidence type="ECO:0000313" key="6">
    <source>
        <dbReference type="Proteomes" id="UP000053372"/>
    </source>
</evidence>
<feature type="compositionally biased region" description="Polar residues" evidence="1">
    <location>
        <begin position="1157"/>
        <end position="1168"/>
    </location>
</feature>
<protein>
    <recommendedName>
        <fullName evidence="7">DUF11 domain-containing protein</fullName>
    </recommendedName>
</protein>
<feature type="region of interest" description="Disordered" evidence="1">
    <location>
        <begin position="1118"/>
        <end position="1138"/>
    </location>
</feature>
<organism evidence="5 6">
    <name type="scientific">Mastigocoleus testarum BC008</name>
    <dbReference type="NCBI Taxonomy" id="371196"/>
    <lineage>
        <taxon>Bacteria</taxon>
        <taxon>Bacillati</taxon>
        <taxon>Cyanobacteriota</taxon>
        <taxon>Cyanophyceae</taxon>
        <taxon>Nostocales</taxon>
        <taxon>Hapalosiphonaceae</taxon>
        <taxon>Mastigocoleus</taxon>
    </lineage>
</organism>
<feature type="domain" description="DUF7933" evidence="4">
    <location>
        <begin position="749"/>
        <end position="863"/>
    </location>
</feature>
<feature type="domain" description="DUF7933" evidence="4">
    <location>
        <begin position="209"/>
        <end position="328"/>
    </location>
</feature>
<keyword evidence="2" id="KW-1133">Transmembrane helix</keyword>
<feature type="compositionally biased region" description="Basic and acidic residues" evidence="1">
    <location>
        <begin position="1192"/>
        <end position="1202"/>
    </location>
</feature>
<dbReference type="NCBIfam" id="TIGR01451">
    <property type="entry name" value="B_ant_repeat"/>
    <property type="match status" value="2"/>
</dbReference>
<feature type="domain" description="DUF7933" evidence="4">
    <location>
        <begin position="471"/>
        <end position="603"/>
    </location>
</feature>
<dbReference type="InterPro" id="IPR047589">
    <property type="entry name" value="DUF11_rpt"/>
</dbReference>
<evidence type="ECO:0000259" key="3">
    <source>
        <dbReference type="Pfam" id="PF01345"/>
    </source>
</evidence>
<evidence type="ECO:0000259" key="4">
    <source>
        <dbReference type="Pfam" id="PF25564"/>
    </source>
</evidence>
<dbReference type="PANTHER" id="PTHR34819:SF3">
    <property type="entry name" value="CELL SURFACE PROTEIN"/>
    <property type="match status" value="1"/>
</dbReference>
<feature type="domain" description="DUF7933" evidence="4">
    <location>
        <begin position="75"/>
        <end position="200"/>
    </location>
</feature>
<evidence type="ECO:0008006" key="7">
    <source>
        <dbReference type="Google" id="ProtNLM"/>
    </source>
</evidence>
<feature type="region of interest" description="Disordered" evidence="1">
    <location>
        <begin position="1157"/>
        <end position="1211"/>
    </location>
</feature>
<proteinExistence type="predicted"/>
<evidence type="ECO:0000256" key="1">
    <source>
        <dbReference type="SAM" id="MobiDB-lite"/>
    </source>
</evidence>
<gene>
    <name evidence="5" type="ORF">BC008_45150</name>
</gene>
<name>A0A0V8A178_9CYAN</name>
<dbReference type="Proteomes" id="UP000053372">
    <property type="component" value="Unassembled WGS sequence"/>
</dbReference>
<dbReference type="EMBL" id="LMTZ01000001">
    <property type="protein sequence ID" value="KST70385.1"/>
    <property type="molecule type" value="Genomic_DNA"/>
</dbReference>
<keyword evidence="6" id="KW-1185">Reference proteome</keyword>
<feature type="domain" description="DUF7933" evidence="4">
    <location>
        <begin position="341"/>
        <end position="452"/>
    </location>
</feature>
<dbReference type="InterPro" id="IPR001434">
    <property type="entry name" value="OmcB-like_DUF11"/>
</dbReference>
<dbReference type="Pfam" id="PF01345">
    <property type="entry name" value="DUF11"/>
    <property type="match status" value="1"/>
</dbReference>
<dbReference type="InterPro" id="IPR057693">
    <property type="entry name" value="DUF7933"/>
</dbReference>
<dbReference type="PANTHER" id="PTHR34819">
    <property type="entry name" value="LARGE CYSTEINE-RICH PERIPLASMIC PROTEIN OMCB"/>
    <property type="match status" value="1"/>
</dbReference>
<keyword evidence="2" id="KW-0472">Membrane</keyword>
<dbReference type="Pfam" id="PF25564">
    <property type="entry name" value="DUF7933"/>
    <property type="match status" value="7"/>
</dbReference>
<evidence type="ECO:0000313" key="5">
    <source>
        <dbReference type="EMBL" id="KST70385.1"/>
    </source>
</evidence>
<evidence type="ECO:0000256" key="2">
    <source>
        <dbReference type="SAM" id="Phobius"/>
    </source>
</evidence>
<comment type="caution">
    <text evidence="5">The sequence shown here is derived from an EMBL/GenBank/DDBJ whole genome shotgun (WGS) entry which is preliminary data.</text>
</comment>
<dbReference type="OrthoDB" id="6074739at2"/>
<feature type="domain" description="DUF11" evidence="3">
    <location>
        <begin position="1014"/>
        <end position="1135"/>
    </location>
</feature>
<reference evidence="5 6" key="1">
    <citation type="journal article" date="2015" name="Genome Announc.">
        <title>Draft Genome of the Euendolithic (true boring) Cyanobacterium Mastigocoleus testarum strain BC008.</title>
        <authorList>
            <person name="Guida B.S."/>
            <person name="Garcia-Pichel F."/>
        </authorList>
    </citation>
    <scope>NUCLEOTIDE SEQUENCE [LARGE SCALE GENOMIC DNA]</scope>
    <source>
        <strain evidence="5 6">BC008</strain>
    </source>
</reference>
<sequence length="1357" mass="139581">MKSLLNYLRNLEKGSNRKLATKFLESRNDRIALPKTKKYRSFKKSKQLYSWVPVVGCAVSSLMIFAGEAHASILINKEFNPITVTEYEKSTLRIRFFNNNSGAATGVNVTDNLPDNVIIANPPNITNNTCGGTVTANAGESAVMIAGGTIPAASGGAGECEFSVDVVATKPGTFVNQIPANTASSSQGSNALKAEATITVNPAAPITGSKSFSPGVLHGNGTPTTMTITINNPNAFTTNNLSFTDNLPSELKVAPAPNASTTCGGTLTAAPDSTSIALSGGTIGLNSSCTVTVDLVASDPNNYLDEDVTNTIPSSGVTTDEGVTNSQPIQGTLKVQTGAFVSKTFSPGTIKTRKTSILTLTLSNFNTGAISGADLTDIIPEGVKVSALQSNSCNGSVNIVDNGGINDEVQLTGGTIPAAPAGDGAGTCEIKVTVTADEEGNYVNDIPAGNFNGVNYPGDSDNLKVISPVSLGKNISPSSLIRGEVATATLTLSNDSDTAANITSFVDDLTTMGTGYTVAASPTPSTTCPGGTVNAPVGGTTVSMNTGQIPAGSGGNLGTCTITFGILVGDNAVGSNRTNRIPRNGLKTDIGNNSNTAKATLFVEGKAQVDKNFSPDILTQTEETTLTITFTNTQNADATITSFTDDLKTMGTGFVVSDSSSPTTTCAGGTVNVSSDKTVITMNSGVIPAATGSDASGFGSCTVTVPVKVEINATTGKRENKIDIGQLQTTLGDNALAETSDLTVKNAVVLSKAFSPESLRIGNITRLTITVTRDNAISTLTGINLSDNLPSGHTIAATPNVANSCGGTVDAPAGGNTITLTGGQLPPASAENCEVSVDVLGPSTPTSATNTIPGNTLTTDQGATYEKDVNANVSWVDTFLTLNKAFQPNSITLGQDTTVKIVIINKNPNTINLTNVELKDIFPLGMSVASNPNPSFSGSGCSGGTITANPGDTELTLTGGSINAGKQCTLSVKVTSNFAGNLTNELPESLVVSAEGVTNNNKPSATLTLLGVADIVLAKKDDGRSSIPPGGSTTYTIEVRNDGPNNIAGIGVEDVVPNGMTINSWTCTATTGSNCNEASGTGNLSTTVNLANGGVATFEVEAEIDENVTGKIKNTAKVTVPPTVNDPDPDNNEDSDENLIGLPNVLLVKRITAINGGTQSVNGEDLSTYNPDSNDPYDDNDITVADPVNPGDPKKDTDKWPDNDNNGQPDEFLVGGIYGGNVKPEDELEYTIYFLSSGDDTAKKVLFCDRVPTSTTFLPTAFNSFSPQATGGLATGDKGILWQYNDITQSLTNAQDGDAGQYFAPGVDPKTVYPDIDCGGDNTNGAVVVNLGNIPNATAPGVPTNSYGFVRFRGQVK</sequence>
<feature type="transmembrane region" description="Helical" evidence="2">
    <location>
        <begin position="48"/>
        <end position="67"/>
    </location>
</feature>
<dbReference type="InterPro" id="IPR051172">
    <property type="entry name" value="Chlamydia_OmcB"/>
</dbReference>
<feature type="compositionally biased region" description="Acidic residues" evidence="1">
    <location>
        <begin position="1127"/>
        <end position="1137"/>
    </location>
</feature>
<keyword evidence="2" id="KW-0812">Transmembrane</keyword>
<accession>A0A0V8A178</accession>
<feature type="domain" description="DUF7933" evidence="4">
    <location>
        <begin position="609"/>
        <end position="744"/>
    </location>
</feature>
<feature type="domain" description="DUF7933" evidence="4">
    <location>
        <begin position="881"/>
        <end position="1008"/>
    </location>
</feature>